<dbReference type="GO" id="GO:0012505">
    <property type="term" value="C:endomembrane system"/>
    <property type="evidence" value="ECO:0007669"/>
    <property type="project" value="UniProtKB-SubCell"/>
</dbReference>
<dbReference type="GeneID" id="17088147"/>
<keyword evidence="3 7" id="KW-0812">Transmembrane</keyword>
<comment type="subcellular location">
    <subcellularLocation>
        <location evidence="1">Endomembrane system</location>
        <topology evidence="1">Multi-pass membrane protein</topology>
    </subcellularLocation>
</comment>
<dbReference type="Pfam" id="PF01988">
    <property type="entry name" value="VIT1"/>
    <property type="match status" value="1"/>
</dbReference>
<dbReference type="CDD" id="cd02435">
    <property type="entry name" value="CCC1"/>
    <property type="match status" value="1"/>
</dbReference>
<accession>M2XH11</accession>
<evidence type="ECO:0000313" key="8">
    <source>
        <dbReference type="EMBL" id="EME29342.1"/>
    </source>
</evidence>
<proteinExistence type="inferred from homology"/>
<reference evidence="9" key="1">
    <citation type="journal article" date="2013" name="Science">
        <title>Gene transfer from bacteria and archaea facilitated evolution of an extremophilic eukaryote.</title>
        <authorList>
            <person name="Schonknecht G."/>
            <person name="Chen W.H."/>
            <person name="Ternes C.M."/>
            <person name="Barbier G.G."/>
            <person name="Shrestha R.P."/>
            <person name="Stanke M."/>
            <person name="Brautigam A."/>
            <person name="Baker B.J."/>
            <person name="Banfield J.F."/>
            <person name="Garavito R.M."/>
            <person name="Carr K."/>
            <person name="Wilkerson C."/>
            <person name="Rensing S.A."/>
            <person name="Gagneul D."/>
            <person name="Dickenson N.E."/>
            <person name="Oesterhelt C."/>
            <person name="Lercher M.J."/>
            <person name="Weber A.P."/>
        </authorList>
    </citation>
    <scope>NUCLEOTIDE SEQUENCE [LARGE SCALE GENOMIC DNA]</scope>
    <source>
        <strain evidence="9">074W</strain>
    </source>
</reference>
<evidence type="ECO:0000256" key="7">
    <source>
        <dbReference type="SAM" id="Phobius"/>
    </source>
</evidence>
<keyword evidence="4 7" id="KW-1133">Transmembrane helix</keyword>
<evidence type="ECO:0000256" key="2">
    <source>
        <dbReference type="ARBA" id="ARBA00007049"/>
    </source>
</evidence>
<protein>
    <submittedName>
        <fullName evidence="8">Vacuolar iron transporter 1 isoform 2</fullName>
    </submittedName>
</protein>
<sequence length="329" mass="35631">MSFLHSVNNRKAINLEDEENTSQKETASLSSRLGTAFVDGLLPRESDSADLSQSSHPDNWVEAQDDLVVDAGNNSPGDSAIPLNTSQEVVHEEVEASHSSGGGAALRDIVLGMSDGLTVPFALAAGMAGAFASSKIIVLAVLAELTAGGISMGLGGYMSGRTEVMQYSAERKREEWEVVNCPEAEKEEIYDILKEYGLTRAHVRSILEHFEKNPNKWVDFMMKFELGLEEPDFSRPWKSALFVGLSYIVGGIIPLIPYFFIESSIAALKVSVIFTLLALFIFGFAKGHVVSHNRLASAIETMVIGAVAAASAFIIARWFDSLTHATQNS</sequence>
<feature type="transmembrane region" description="Helical" evidence="7">
    <location>
        <begin position="109"/>
        <end position="130"/>
    </location>
</feature>
<dbReference type="eggNOG" id="KOG4473">
    <property type="taxonomic scope" value="Eukaryota"/>
</dbReference>
<evidence type="ECO:0000256" key="1">
    <source>
        <dbReference type="ARBA" id="ARBA00004127"/>
    </source>
</evidence>
<dbReference type="GO" id="GO:0005384">
    <property type="term" value="F:manganese ion transmembrane transporter activity"/>
    <property type="evidence" value="ECO:0007669"/>
    <property type="project" value="InterPro"/>
</dbReference>
<dbReference type="GO" id="GO:0030026">
    <property type="term" value="P:intracellular manganese ion homeostasis"/>
    <property type="evidence" value="ECO:0007669"/>
    <property type="project" value="InterPro"/>
</dbReference>
<dbReference type="PANTHER" id="PTHR31851">
    <property type="entry name" value="FE(2+)/MN(2+) TRANSPORTER PCL1"/>
    <property type="match status" value="1"/>
</dbReference>
<evidence type="ECO:0000313" key="9">
    <source>
        <dbReference type="Proteomes" id="UP000030680"/>
    </source>
</evidence>
<dbReference type="AlphaFoldDB" id="M2XH11"/>
<dbReference type="InterPro" id="IPR008217">
    <property type="entry name" value="Ccc1_fam"/>
</dbReference>
<comment type="similarity">
    <text evidence="2">Belongs to the CCC1 family.</text>
</comment>
<dbReference type="RefSeq" id="XP_005705862.1">
    <property type="nucleotide sequence ID" value="XM_005705805.1"/>
</dbReference>
<keyword evidence="5 7" id="KW-0472">Membrane</keyword>
<feature type="transmembrane region" description="Helical" evidence="7">
    <location>
        <begin position="297"/>
        <end position="319"/>
    </location>
</feature>
<feature type="transmembrane region" description="Helical" evidence="7">
    <location>
        <begin position="266"/>
        <end position="285"/>
    </location>
</feature>
<dbReference type="Gramene" id="EME29342">
    <property type="protein sequence ID" value="EME29342"/>
    <property type="gene ID" value="Gasu_31720"/>
</dbReference>
<dbReference type="STRING" id="130081.M2XH11"/>
<dbReference type="Proteomes" id="UP000030680">
    <property type="component" value="Unassembled WGS sequence"/>
</dbReference>
<dbReference type="OrthoDB" id="73465at2759"/>
<organism evidence="8 9">
    <name type="scientific">Galdieria sulphuraria</name>
    <name type="common">Red alga</name>
    <dbReference type="NCBI Taxonomy" id="130081"/>
    <lineage>
        <taxon>Eukaryota</taxon>
        <taxon>Rhodophyta</taxon>
        <taxon>Bangiophyceae</taxon>
        <taxon>Galdieriales</taxon>
        <taxon>Galdieriaceae</taxon>
        <taxon>Galdieria</taxon>
    </lineage>
</organism>
<dbReference type="OMA" id="SRIGWLR"/>
<feature type="transmembrane region" description="Helical" evidence="7">
    <location>
        <begin position="136"/>
        <end position="157"/>
    </location>
</feature>
<evidence type="ECO:0000256" key="6">
    <source>
        <dbReference type="SAM" id="MobiDB-lite"/>
    </source>
</evidence>
<keyword evidence="9" id="KW-1185">Reference proteome</keyword>
<dbReference type="EMBL" id="KB454509">
    <property type="protein sequence ID" value="EME29342.1"/>
    <property type="molecule type" value="Genomic_DNA"/>
</dbReference>
<feature type="region of interest" description="Disordered" evidence="6">
    <location>
        <begin position="1"/>
        <end position="29"/>
    </location>
</feature>
<feature type="compositionally biased region" description="Polar residues" evidence="6">
    <location>
        <begin position="1"/>
        <end position="11"/>
    </location>
</feature>
<feature type="transmembrane region" description="Helical" evidence="7">
    <location>
        <begin position="240"/>
        <end position="260"/>
    </location>
</feature>
<evidence type="ECO:0000256" key="4">
    <source>
        <dbReference type="ARBA" id="ARBA00022989"/>
    </source>
</evidence>
<evidence type="ECO:0000256" key="3">
    <source>
        <dbReference type="ARBA" id="ARBA00022692"/>
    </source>
</evidence>
<evidence type="ECO:0000256" key="5">
    <source>
        <dbReference type="ARBA" id="ARBA00023136"/>
    </source>
</evidence>
<name>M2XH11_GALSU</name>
<gene>
    <name evidence="8" type="ORF">Gasu_31720</name>
</gene>